<comment type="similarity">
    <text evidence="2 12">Belongs to the glycosyl hydrolase 4 family.</text>
</comment>
<protein>
    <submittedName>
        <fullName evidence="14">Glycoside hydrolase family 4</fullName>
    </submittedName>
</protein>
<proteinExistence type="inferred from homology"/>
<evidence type="ECO:0000256" key="4">
    <source>
        <dbReference type="ARBA" id="ARBA00022801"/>
    </source>
</evidence>
<dbReference type="RefSeq" id="WP_012936348.1">
    <property type="nucleotide sequence ID" value="NC_013739.1"/>
</dbReference>
<keyword evidence="10" id="KW-0533">Nickel</keyword>
<reference evidence="15" key="2">
    <citation type="submission" date="2010-01" db="EMBL/GenBank/DDBJ databases">
        <title>The complete genome of Conexibacter woesei DSM 14684.</title>
        <authorList>
            <consortium name="US DOE Joint Genome Institute (JGI-PGF)"/>
            <person name="Lucas S."/>
            <person name="Copeland A."/>
            <person name="Lapidus A."/>
            <person name="Glavina del Rio T."/>
            <person name="Dalin E."/>
            <person name="Tice H."/>
            <person name="Bruce D."/>
            <person name="Goodwin L."/>
            <person name="Pitluck S."/>
            <person name="Kyrpides N."/>
            <person name="Mavromatis K."/>
            <person name="Ivanova N."/>
            <person name="Mikhailova N."/>
            <person name="Chertkov O."/>
            <person name="Brettin T."/>
            <person name="Detter J.C."/>
            <person name="Han C."/>
            <person name="Larimer F."/>
            <person name="Land M."/>
            <person name="Hauser L."/>
            <person name="Markowitz V."/>
            <person name="Cheng J.-F."/>
            <person name="Hugenholtz P."/>
            <person name="Woyke T."/>
            <person name="Wu D."/>
            <person name="Pukall R."/>
            <person name="Steenblock K."/>
            <person name="Schneider S."/>
            <person name="Klenk H.-P."/>
            <person name="Eisen J.A."/>
        </authorList>
    </citation>
    <scope>NUCLEOTIDE SEQUENCE [LARGE SCALE GENOMIC DNA]</scope>
    <source>
        <strain evidence="15">DSM 14684 / CIP 108061 / JCM 11494 / NBRC 100937 / ID131577</strain>
    </source>
</reference>
<dbReference type="InterPro" id="IPR022616">
    <property type="entry name" value="Glyco_hydro_4_C"/>
</dbReference>
<keyword evidence="7" id="KW-0119">Carbohydrate metabolism</keyword>
<dbReference type="OrthoDB" id="9767022at2"/>
<name>D3FBA5_CONWI</name>
<evidence type="ECO:0000256" key="2">
    <source>
        <dbReference type="ARBA" id="ARBA00010141"/>
    </source>
</evidence>
<dbReference type="NCBIfam" id="NF011657">
    <property type="entry name" value="PRK15076.1"/>
    <property type="match status" value="1"/>
</dbReference>
<dbReference type="GO" id="GO:0005975">
    <property type="term" value="P:carbohydrate metabolic process"/>
    <property type="evidence" value="ECO:0007669"/>
    <property type="project" value="InterPro"/>
</dbReference>
<evidence type="ECO:0000259" key="13">
    <source>
        <dbReference type="Pfam" id="PF11975"/>
    </source>
</evidence>
<organism evidence="14 15">
    <name type="scientific">Conexibacter woesei (strain DSM 14684 / CCUG 47730 / CIP 108061 / JCM 11494 / NBRC 100937 / ID131577)</name>
    <dbReference type="NCBI Taxonomy" id="469383"/>
    <lineage>
        <taxon>Bacteria</taxon>
        <taxon>Bacillati</taxon>
        <taxon>Actinomycetota</taxon>
        <taxon>Thermoleophilia</taxon>
        <taxon>Solirubrobacterales</taxon>
        <taxon>Conexibacteraceae</taxon>
        <taxon>Conexibacter</taxon>
    </lineage>
</organism>
<feature type="binding site" evidence="10">
    <location>
        <position position="170"/>
    </location>
    <ligand>
        <name>Mn(2+)</name>
        <dbReference type="ChEBI" id="CHEBI:29035"/>
    </ligand>
</feature>
<evidence type="ECO:0000256" key="1">
    <source>
        <dbReference type="ARBA" id="ARBA00001936"/>
    </source>
</evidence>
<feature type="site" description="Increases basicity of active site Tyr" evidence="11">
    <location>
        <position position="109"/>
    </location>
</feature>
<evidence type="ECO:0000313" key="15">
    <source>
        <dbReference type="Proteomes" id="UP000008229"/>
    </source>
</evidence>
<dbReference type="EMBL" id="CP001854">
    <property type="protein sequence ID" value="ADB53297.1"/>
    <property type="molecule type" value="Genomic_DNA"/>
</dbReference>
<evidence type="ECO:0000256" key="11">
    <source>
        <dbReference type="PIRSR" id="PIRSR601088-4"/>
    </source>
</evidence>
<dbReference type="InterPro" id="IPR036291">
    <property type="entry name" value="NAD(P)-bd_dom_sf"/>
</dbReference>
<evidence type="ECO:0000256" key="7">
    <source>
        <dbReference type="ARBA" id="ARBA00023277"/>
    </source>
</evidence>
<keyword evidence="5 12" id="KW-0520">NAD</keyword>
<gene>
    <name evidence="14" type="ordered locus">Cwoe_4885</name>
</gene>
<dbReference type="GO" id="GO:0016616">
    <property type="term" value="F:oxidoreductase activity, acting on the CH-OH group of donors, NAD or NADP as acceptor"/>
    <property type="evidence" value="ECO:0007669"/>
    <property type="project" value="InterPro"/>
</dbReference>
<dbReference type="InterPro" id="IPR001088">
    <property type="entry name" value="Glyco_hydro_4"/>
</dbReference>
<dbReference type="Gene3D" id="3.90.1820.10">
    <property type="entry name" value="AglA-like glucosidase"/>
    <property type="match status" value="1"/>
</dbReference>
<dbReference type="Pfam" id="PF02056">
    <property type="entry name" value="Glyco_hydro_4"/>
    <property type="match status" value="1"/>
</dbReference>
<keyword evidence="8 12" id="KW-0326">Glycosidase</keyword>
<evidence type="ECO:0000256" key="5">
    <source>
        <dbReference type="ARBA" id="ARBA00023027"/>
    </source>
</evidence>
<evidence type="ECO:0000256" key="6">
    <source>
        <dbReference type="ARBA" id="ARBA00023211"/>
    </source>
</evidence>
<dbReference type="GO" id="GO:0004553">
    <property type="term" value="F:hydrolase activity, hydrolyzing O-glycosyl compounds"/>
    <property type="evidence" value="ECO:0007669"/>
    <property type="project" value="InterPro"/>
</dbReference>
<dbReference type="Proteomes" id="UP000008229">
    <property type="component" value="Chromosome"/>
</dbReference>
<feature type="domain" description="Glycosyl hydrolase family 4 C-terminal" evidence="13">
    <location>
        <begin position="196"/>
        <end position="400"/>
    </location>
</feature>
<evidence type="ECO:0000256" key="12">
    <source>
        <dbReference type="RuleBase" id="RU361152"/>
    </source>
</evidence>
<evidence type="ECO:0000256" key="8">
    <source>
        <dbReference type="ARBA" id="ARBA00023295"/>
    </source>
</evidence>
<sequence length="430" mass="47199" precursor="true">MPRITLIGAGSATFTRMLLGDILSFPELHDVSIALHDIDPERLETAEGVARWTAKNAGAAPAISAHADRRAALDGADYVINMVQVGGHRATVADYEIPLKYGLRQTIGDTLGIGGIFRALRTIPVMHGIGNEMAEVSNDGAWLLNYTNPMATLCWATYAGSPQQNVIGLCHSVQNTTRQLAEYVGVPFEDVTFRGAGVNHQAFILRFERDGEDLYPLLDARIAQDPELLRRVRMQMYSRLGYFPTESSEHSSEYLPWFMRDDEAIERHRIEVGAYVKMSEENLDEYAETRRRLAAGEDLPGEPSIEYAPEIIHSIETGTPRVVYGTVQNTGLIDNLPRGAAVEVPCLVDGSGVQPTHVADYPAQLAALNRTFLNVCELTARAAIEGDKDHVRHAAMLDPNAAATLSLDQIWSLCDELTAAHGDLIPEALR</sequence>
<dbReference type="InterPro" id="IPR015955">
    <property type="entry name" value="Lactate_DH/Glyco_Ohase_4_C"/>
</dbReference>
<dbReference type="STRING" id="469383.Cwoe_4885"/>
<evidence type="ECO:0000256" key="9">
    <source>
        <dbReference type="PIRSR" id="PIRSR601088-2"/>
    </source>
</evidence>
<keyword evidence="4 12" id="KW-0378">Hydrolase</keyword>
<dbReference type="AlphaFoldDB" id="D3FBA5"/>
<keyword evidence="10" id="KW-0170">Cobalt</keyword>
<reference evidence="14 15" key="1">
    <citation type="journal article" date="2010" name="Stand. Genomic Sci.">
        <title>Complete genome sequence of Conexibacter woesei type strain (ID131577).</title>
        <authorList>
            <person name="Pukall R."/>
            <person name="Lapidus A."/>
            <person name="Glavina Del Rio T."/>
            <person name="Copeland A."/>
            <person name="Tice H."/>
            <person name="Cheng J.-F."/>
            <person name="Lucas S."/>
            <person name="Chen F."/>
            <person name="Nolan M."/>
            <person name="Bruce D."/>
            <person name="Goodwin L."/>
            <person name="Pitluck S."/>
            <person name="Mavromatis K."/>
            <person name="Ivanova N."/>
            <person name="Ovchinnikova G."/>
            <person name="Pati A."/>
            <person name="Chen A."/>
            <person name="Palaniappan K."/>
            <person name="Land M."/>
            <person name="Hauser L."/>
            <person name="Chang Y.-J."/>
            <person name="Jeffries C.D."/>
            <person name="Chain P."/>
            <person name="Meincke L."/>
            <person name="Sims D."/>
            <person name="Brettin T."/>
            <person name="Detter J.C."/>
            <person name="Rohde M."/>
            <person name="Goeker M."/>
            <person name="Bristow J."/>
            <person name="Eisen J.A."/>
            <person name="Markowitz V."/>
            <person name="Kyrpides N.C."/>
            <person name="Klenk H.-P."/>
            <person name="Hugenholtz P."/>
        </authorList>
    </citation>
    <scope>NUCLEOTIDE SEQUENCE [LARGE SCALE GENOMIC DNA]</scope>
    <source>
        <strain evidence="15">DSM 14684 / CIP 108061 / JCM 11494 / NBRC 100937 / ID131577</strain>
    </source>
</reference>
<dbReference type="SUPFAM" id="SSF56327">
    <property type="entry name" value="LDH C-terminal domain-like"/>
    <property type="match status" value="1"/>
</dbReference>
<feature type="binding site" evidence="10">
    <location>
        <position position="200"/>
    </location>
    <ligand>
        <name>Mn(2+)</name>
        <dbReference type="ChEBI" id="CHEBI:29035"/>
    </ligand>
</feature>
<keyword evidence="15" id="KW-1185">Reference proteome</keyword>
<dbReference type="eggNOG" id="COG1486">
    <property type="taxonomic scope" value="Bacteria"/>
</dbReference>
<dbReference type="PRINTS" id="PR00732">
    <property type="entry name" value="GLHYDRLASE4"/>
</dbReference>
<evidence type="ECO:0000256" key="3">
    <source>
        <dbReference type="ARBA" id="ARBA00022723"/>
    </source>
</evidence>
<accession>D3FBA5</accession>
<dbReference type="CDD" id="cd05297">
    <property type="entry name" value="GH4_alpha_glucosidase_galactosidase"/>
    <property type="match status" value="1"/>
</dbReference>
<dbReference type="GO" id="GO:0046872">
    <property type="term" value="F:metal ion binding"/>
    <property type="evidence" value="ECO:0007669"/>
    <property type="project" value="UniProtKB-KW"/>
</dbReference>
<evidence type="ECO:0000313" key="14">
    <source>
        <dbReference type="EMBL" id="ADB53297.1"/>
    </source>
</evidence>
<dbReference type="SUPFAM" id="SSF51735">
    <property type="entry name" value="NAD(P)-binding Rossmann-fold domains"/>
    <property type="match status" value="1"/>
</dbReference>
<keyword evidence="10" id="KW-0408">Iron</keyword>
<feature type="binding site" evidence="9">
    <location>
        <position position="148"/>
    </location>
    <ligand>
        <name>substrate</name>
    </ligand>
</feature>
<comment type="cofactor">
    <cofactor evidence="1">
        <name>Mn(2+)</name>
        <dbReference type="ChEBI" id="CHEBI:29035"/>
    </cofactor>
</comment>
<dbReference type="HOGENOM" id="CLU_045951_1_1_11"/>
<dbReference type="InterPro" id="IPR053715">
    <property type="entry name" value="GH4_Enzyme_sf"/>
</dbReference>
<keyword evidence="3 10" id="KW-0479">Metal-binding</keyword>
<dbReference type="PANTHER" id="PTHR32092:SF6">
    <property type="entry name" value="ALPHA-GALACTOSIDASE"/>
    <property type="match status" value="1"/>
</dbReference>
<dbReference type="Pfam" id="PF11975">
    <property type="entry name" value="Glyco_hydro_4C"/>
    <property type="match status" value="1"/>
</dbReference>
<dbReference type="KEGG" id="cwo:Cwoe_4885"/>
<evidence type="ECO:0000256" key="10">
    <source>
        <dbReference type="PIRSR" id="PIRSR601088-3"/>
    </source>
</evidence>
<dbReference type="CAZy" id="GH4">
    <property type="family name" value="Glycoside Hydrolase Family 4"/>
</dbReference>
<comment type="cofactor">
    <cofactor evidence="12">
        <name>NAD(+)</name>
        <dbReference type="ChEBI" id="CHEBI:57540"/>
    </cofactor>
    <text evidence="12">Binds 1 NAD(+) per subunit.</text>
</comment>
<keyword evidence="6 10" id="KW-0464">Manganese</keyword>
<dbReference type="PANTHER" id="PTHR32092">
    <property type="entry name" value="6-PHOSPHO-BETA-GLUCOSIDASE-RELATED"/>
    <property type="match status" value="1"/>
</dbReference>